<dbReference type="Pfam" id="PF11162">
    <property type="entry name" value="DUF2946"/>
    <property type="match status" value="1"/>
</dbReference>
<dbReference type="STRING" id="1215104.GCA_000730585_03543"/>
<gene>
    <name evidence="3" type="ORF">SAMN05444352_107193</name>
</gene>
<protein>
    <recommendedName>
        <fullName evidence="5">DUF2946 domain-containing protein</fullName>
    </recommendedName>
</protein>
<sequence length="123" mass="13240">MRVVRRHRSLIAWILYACVVYSALVCSINHGQQSALELGIGGIFCSIDNHSRVAPNIDTGDSQSPVPMPSTGCPLCSVVTLSIAALLCLSWLLRSPGKTFVATEQRTNASPRVTWPPANPRAP</sequence>
<dbReference type="InterPro" id="IPR021333">
    <property type="entry name" value="DUF2946"/>
</dbReference>
<accession>A0A239EBK6</accession>
<dbReference type="Proteomes" id="UP000198407">
    <property type="component" value="Unassembled WGS sequence"/>
</dbReference>
<evidence type="ECO:0000313" key="4">
    <source>
        <dbReference type="Proteomes" id="UP000198407"/>
    </source>
</evidence>
<organism evidence="3 4">
    <name type="scientific">Pseudomonas japonica</name>
    <dbReference type="NCBI Taxonomy" id="256466"/>
    <lineage>
        <taxon>Bacteria</taxon>
        <taxon>Pseudomonadati</taxon>
        <taxon>Pseudomonadota</taxon>
        <taxon>Gammaproteobacteria</taxon>
        <taxon>Pseudomonadales</taxon>
        <taxon>Pseudomonadaceae</taxon>
        <taxon>Pseudomonas</taxon>
    </lineage>
</organism>
<proteinExistence type="predicted"/>
<dbReference type="RefSeq" id="WP_084702650.1">
    <property type="nucleotide sequence ID" value="NZ_FZOL01000007.1"/>
</dbReference>
<evidence type="ECO:0000256" key="2">
    <source>
        <dbReference type="SAM" id="Phobius"/>
    </source>
</evidence>
<dbReference type="EMBL" id="FZOL01000007">
    <property type="protein sequence ID" value="SNS41889.1"/>
    <property type="molecule type" value="Genomic_DNA"/>
</dbReference>
<dbReference type="OrthoDB" id="7017304at2"/>
<keyword evidence="2" id="KW-1133">Transmembrane helix</keyword>
<evidence type="ECO:0008006" key="5">
    <source>
        <dbReference type="Google" id="ProtNLM"/>
    </source>
</evidence>
<name>A0A239EBK6_9PSED</name>
<feature type="transmembrane region" description="Helical" evidence="2">
    <location>
        <begin position="72"/>
        <end position="93"/>
    </location>
</feature>
<evidence type="ECO:0000256" key="1">
    <source>
        <dbReference type="SAM" id="MobiDB-lite"/>
    </source>
</evidence>
<keyword evidence="2" id="KW-0472">Membrane</keyword>
<evidence type="ECO:0000313" key="3">
    <source>
        <dbReference type="EMBL" id="SNS41889.1"/>
    </source>
</evidence>
<reference evidence="4" key="1">
    <citation type="submission" date="2017-06" db="EMBL/GenBank/DDBJ databases">
        <authorList>
            <person name="Varghese N."/>
            <person name="Submissions S."/>
        </authorList>
    </citation>
    <scope>NUCLEOTIDE SEQUENCE [LARGE SCALE GENOMIC DNA]</scope>
    <source>
        <strain evidence="4">DSM 22348</strain>
    </source>
</reference>
<dbReference type="AlphaFoldDB" id="A0A239EBK6"/>
<keyword evidence="2" id="KW-0812">Transmembrane</keyword>
<feature type="transmembrane region" description="Helical" evidence="2">
    <location>
        <begin position="12"/>
        <end position="30"/>
    </location>
</feature>
<keyword evidence="4" id="KW-1185">Reference proteome</keyword>
<feature type="region of interest" description="Disordered" evidence="1">
    <location>
        <begin position="104"/>
        <end position="123"/>
    </location>
</feature>